<keyword evidence="2" id="KW-0677">Repeat</keyword>
<dbReference type="InterPro" id="IPR015943">
    <property type="entry name" value="WD40/YVTN_repeat-like_dom_sf"/>
</dbReference>
<dbReference type="PROSITE" id="PS50294">
    <property type="entry name" value="WD_REPEATS_REGION"/>
    <property type="match status" value="2"/>
</dbReference>
<evidence type="ECO:0000256" key="2">
    <source>
        <dbReference type="ARBA" id="ARBA00022737"/>
    </source>
</evidence>
<gene>
    <name evidence="4" type="ORF">BD410DRAFT_873727</name>
</gene>
<proteinExistence type="predicted"/>
<evidence type="ECO:0000313" key="5">
    <source>
        <dbReference type="Proteomes" id="UP000294933"/>
    </source>
</evidence>
<dbReference type="VEuPathDB" id="FungiDB:BD410DRAFT_873727"/>
<dbReference type="PANTHER" id="PTHR22847:SF637">
    <property type="entry name" value="WD REPEAT DOMAIN 5B"/>
    <property type="match status" value="1"/>
</dbReference>
<dbReference type="Proteomes" id="UP000294933">
    <property type="component" value="Unassembled WGS sequence"/>
</dbReference>
<sequence>MAKIHRKYKYLGQNWPGSETILELVKRACGLFIWIHTVYLFLKQRDAGARLKTVLSLQTFENAESELDKLYTKALLDHPDISDSVFYDRFQQIVGGMVVLFDPLSSASLDSLLHLSFHSDDIVLSLQSFLHNTDGDIVRFIHPSFPEFLSDKARCQNDRLRIDRNFQHGALAKACLAKMHETLQKNICDLDSSKLHSDIGDLEEQIVRNISEELQYACQYWAHHLSSMSELDADVLELVKRFFNDNLLHGLEILNLLQKMTLTLLSLDLVLAKLENQLIFVVVHIYDSALPFAPKNTPLYKTYLSKWENHIKVLSSTLLQWSALITVCEGHSGSVYYVAFSPDGSKFVSGSGDTTLCLWEAKSGAAIGKPMKGHSDVIYCVAFSPDGSKIVSGSSDNTCSEGPMQCMAVRFLFFFLT</sequence>
<dbReference type="SUPFAM" id="SSF50978">
    <property type="entry name" value="WD40 repeat-like"/>
    <property type="match status" value="1"/>
</dbReference>
<dbReference type="EMBL" id="ML170542">
    <property type="protein sequence ID" value="TDL13582.1"/>
    <property type="molecule type" value="Genomic_DNA"/>
</dbReference>
<evidence type="ECO:0000256" key="1">
    <source>
        <dbReference type="ARBA" id="ARBA00022574"/>
    </source>
</evidence>
<feature type="repeat" description="WD" evidence="3">
    <location>
        <begin position="371"/>
        <end position="398"/>
    </location>
</feature>
<reference evidence="4 5" key="1">
    <citation type="submission" date="2018-06" db="EMBL/GenBank/DDBJ databases">
        <title>A transcriptomic atlas of mushroom development highlights an independent origin of complex multicellularity.</title>
        <authorList>
            <consortium name="DOE Joint Genome Institute"/>
            <person name="Krizsan K."/>
            <person name="Almasi E."/>
            <person name="Merenyi Z."/>
            <person name="Sahu N."/>
            <person name="Viragh M."/>
            <person name="Koszo T."/>
            <person name="Mondo S."/>
            <person name="Kiss B."/>
            <person name="Balint B."/>
            <person name="Kues U."/>
            <person name="Barry K."/>
            <person name="Hegedus J.C."/>
            <person name="Henrissat B."/>
            <person name="Johnson J."/>
            <person name="Lipzen A."/>
            <person name="Ohm R."/>
            <person name="Nagy I."/>
            <person name="Pangilinan J."/>
            <person name="Yan J."/>
            <person name="Xiong Y."/>
            <person name="Grigoriev I.V."/>
            <person name="Hibbett D.S."/>
            <person name="Nagy L.G."/>
        </authorList>
    </citation>
    <scope>NUCLEOTIDE SEQUENCE [LARGE SCALE GENOMIC DNA]</scope>
    <source>
        <strain evidence="4 5">SZMC22713</strain>
    </source>
</reference>
<feature type="repeat" description="WD" evidence="3">
    <location>
        <begin position="328"/>
        <end position="369"/>
    </location>
</feature>
<dbReference type="SMART" id="SM00320">
    <property type="entry name" value="WD40"/>
    <property type="match status" value="2"/>
</dbReference>
<dbReference type="InterPro" id="IPR036322">
    <property type="entry name" value="WD40_repeat_dom_sf"/>
</dbReference>
<accession>A0A4Y7PFI8</accession>
<evidence type="ECO:0000256" key="3">
    <source>
        <dbReference type="PROSITE-ProRule" id="PRU00221"/>
    </source>
</evidence>
<organism evidence="4 5">
    <name type="scientific">Rickenella mellea</name>
    <dbReference type="NCBI Taxonomy" id="50990"/>
    <lineage>
        <taxon>Eukaryota</taxon>
        <taxon>Fungi</taxon>
        <taxon>Dikarya</taxon>
        <taxon>Basidiomycota</taxon>
        <taxon>Agaricomycotina</taxon>
        <taxon>Agaricomycetes</taxon>
        <taxon>Hymenochaetales</taxon>
        <taxon>Rickenellaceae</taxon>
        <taxon>Rickenella</taxon>
    </lineage>
</organism>
<dbReference type="Gene3D" id="2.130.10.10">
    <property type="entry name" value="YVTN repeat-like/Quinoprotein amine dehydrogenase"/>
    <property type="match status" value="1"/>
</dbReference>
<dbReference type="GO" id="GO:1990234">
    <property type="term" value="C:transferase complex"/>
    <property type="evidence" value="ECO:0007669"/>
    <property type="project" value="UniProtKB-ARBA"/>
</dbReference>
<name>A0A4Y7PFI8_9AGAM</name>
<keyword evidence="5" id="KW-1185">Reference proteome</keyword>
<dbReference type="OrthoDB" id="538223at2759"/>
<dbReference type="STRING" id="50990.A0A4Y7PFI8"/>
<dbReference type="Pfam" id="PF00400">
    <property type="entry name" value="WD40"/>
    <property type="match status" value="2"/>
</dbReference>
<protein>
    <submittedName>
        <fullName evidence="4">Uncharacterized protein</fullName>
    </submittedName>
</protein>
<dbReference type="PANTHER" id="PTHR22847">
    <property type="entry name" value="WD40 REPEAT PROTEIN"/>
    <property type="match status" value="1"/>
</dbReference>
<evidence type="ECO:0000313" key="4">
    <source>
        <dbReference type="EMBL" id="TDL13582.1"/>
    </source>
</evidence>
<keyword evidence="1 3" id="KW-0853">WD repeat</keyword>
<dbReference type="PROSITE" id="PS50082">
    <property type="entry name" value="WD_REPEATS_2"/>
    <property type="match status" value="2"/>
</dbReference>
<dbReference type="InterPro" id="IPR001680">
    <property type="entry name" value="WD40_rpt"/>
</dbReference>
<dbReference type="AlphaFoldDB" id="A0A4Y7PFI8"/>